<name>A0A3E0X0A5_9GAMM</name>
<evidence type="ECO:0000256" key="1">
    <source>
        <dbReference type="ARBA" id="ARBA00005189"/>
    </source>
</evidence>
<dbReference type="EMBL" id="NFZW01000002">
    <property type="protein sequence ID" value="RFA38854.1"/>
    <property type="molecule type" value="Genomic_DNA"/>
</dbReference>
<evidence type="ECO:0000256" key="2">
    <source>
        <dbReference type="ARBA" id="ARBA00022475"/>
    </source>
</evidence>
<keyword evidence="2 12" id="KW-1003">Cell membrane</keyword>
<reference evidence="14" key="1">
    <citation type="submission" date="2017-05" db="EMBL/GenBank/DDBJ databases">
        <authorList>
            <person name="Sharma S."/>
            <person name="Sidhu C."/>
            <person name="Pinnaka A.K."/>
        </authorList>
    </citation>
    <scope>NUCLEOTIDE SEQUENCE [LARGE SCALE GENOMIC DNA]</scope>
    <source>
        <strain evidence="14">AK93</strain>
    </source>
</reference>
<comment type="cofactor">
    <cofactor evidence="12">
        <name>pyruvate</name>
        <dbReference type="ChEBI" id="CHEBI:15361"/>
    </cofactor>
    <text evidence="12">Binds 1 pyruvoyl group covalently per subunit.</text>
</comment>
<dbReference type="InterPro" id="IPR033178">
    <property type="entry name" value="PSD_type1_pro"/>
</dbReference>
<accession>A0A3E0X0A5</accession>
<dbReference type="EC" id="4.1.1.65" evidence="12"/>
<dbReference type="UniPathway" id="UPA00558">
    <property type="reaction ID" value="UER00616"/>
</dbReference>
<keyword evidence="8 12" id="KW-0594">Phospholipid biosynthesis</keyword>
<comment type="catalytic activity">
    <reaction evidence="12">
        <text>a 1,2-diacyl-sn-glycero-3-phospho-L-serine + H(+) = a 1,2-diacyl-sn-glycero-3-phosphoethanolamine + CO2</text>
        <dbReference type="Rhea" id="RHEA:20828"/>
        <dbReference type="ChEBI" id="CHEBI:15378"/>
        <dbReference type="ChEBI" id="CHEBI:16526"/>
        <dbReference type="ChEBI" id="CHEBI:57262"/>
        <dbReference type="ChEBI" id="CHEBI:64612"/>
        <dbReference type="EC" id="4.1.1.65"/>
    </reaction>
</comment>
<keyword evidence="6 12" id="KW-0472">Membrane</keyword>
<feature type="active site" description="Charge relay system; for autoendoproteolytic cleavage activity" evidence="12">
    <location>
        <position position="262"/>
    </location>
</feature>
<comment type="PTM">
    <text evidence="12">Is synthesized initially as an inactive proenzyme. Formation of the active enzyme involves a self-maturation process in which the active site pyruvoyl group is generated from an internal serine residue via an autocatalytic post-translational modification. Two non-identical subunits are generated from the proenzyme in this reaction, and the pyruvate is formed at the N-terminus of the alpha chain, which is derived from the carboxyl end of the proenzyme. The autoendoproteolytic cleavage occurs by a canonical serine protease mechanism, in which the side chain hydroxyl group of the serine supplies its oxygen atom to form the C-terminus of the beta chain, while the remainder of the serine residue undergoes an oxidative deamination to produce ammonia and the pyruvoyl prosthetic group on the alpha chain. During this reaction, the Ser that is part of the protease active site of the proenzyme becomes the pyruvoyl prosthetic group, which constitutes an essential element of the active site of the mature decarboxylase.</text>
</comment>
<keyword evidence="10 12" id="KW-1208">Phospholipid metabolism</keyword>
<sequence length="302" mass="33326">MSTSKSRETASFSDWAKSLPLYPLPHHAISRLTLAVTRCRWSWLKNALINAFVRAFKVDMSEAAAPEATAYEHFNAFFTRELKPGARPLPDSPTAIISPADGAISAIGPIEHDQLLQAKGHTYSVADLLGGDTELAQRFHGGRFVTVYLSPRDYHRIHMPCAGKLQRMIHVPGRLFSVGAHTVRTVPRLFARNERVVNLFEGEHGPMAIVLVGAINVGSIETVWSGVVTPPAGKRVRSWEYDQQNATQLARGDELGRFNMGSTAIVLFGPGQMEWDNTLENEQKVRMGQALGELTVEQKQSA</sequence>
<keyword evidence="14" id="KW-1185">Reference proteome</keyword>
<evidence type="ECO:0000256" key="8">
    <source>
        <dbReference type="ARBA" id="ARBA00023209"/>
    </source>
</evidence>
<evidence type="ECO:0000256" key="4">
    <source>
        <dbReference type="ARBA" id="ARBA00022793"/>
    </source>
</evidence>
<evidence type="ECO:0000256" key="7">
    <source>
        <dbReference type="ARBA" id="ARBA00023145"/>
    </source>
</evidence>
<dbReference type="NCBIfam" id="TIGR00163">
    <property type="entry name" value="PS_decarb"/>
    <property type="match status" value="1"/>
</dbReference>
<dbReference type="Pfam" id="PF02666">
    <property type="entry name" value="PS_Dcarbxylase"/>
    <property type="match status" value="1"/>
</dbReference>
<keyword evidence="7 12" id="KW-0865">Zymogen</keyword>
<feature type="active site" description="Charge relay system; for autoendoproteolytic cleavage activity" evidence="12">
    <location>
        <position position="158"/>
    </location>
</feature>
<evidence type="ECO:0000256" key="3">
    <source>
        <dbReference type="ARBA" id="ARBA00022516"/>
    </source>
</evidence>
<evidence type="ECO:0000256" key="11">
    <source>
        <dbReference type="ARBA" id="ARBA00023317"/>
    </source>
</evidence>
<comment type="pathway">
    <text evidence="12">Phospholipid metabolism; phosphatidylethanolamine biosynthesis; phosphatidylethanolamine from CDP-diacylglycerol: step 2/2.</text>
</comment>
<dbReference type="AlphaFoldDB" id="A0A3E0X0A5"/>
<feature type="active site" description="Schiff-base intermediate with substrate; via pyruvic acid; for decarboxylase activity" evidence="12">
    <location>
        <position position="262"/>
    </location>
</feature>
<dbReference type="OrthoDB" id="9802030at2"/>
<comment type="subcellular location">
    <subcellularLocation>
        <location evidence="12">Cell membrane</location>
        <topology evidence="12">Peripheral membrane protein</topology>
    </subcellularLocation>
</comment>
<evidence type="ECO:0000256" key="12">
    <source>
        <dbReference type="HAMAP-Rule" id="MF_00662"/>
    </source>
</evidence>
<evidence type="ECO:0000256" key="9">
    <source>
        <dbReference type="ARBA" id="ARBA00023239"/>
    </source>
</evidence>
<evidence type="ECO:0000256" key="6">
    <source>
        <dbReference type="ARBA" id="ARBA00023136"/>
    </source>
</evidence>
<comment type="subunit">
    <text evidence="12">Heterodimer of a large membrane-associated beta subunit and a small pyruvoyl-containing alpha subunit.</text>
</comment>
<comment type="caution">
    <text evidence="13">The sequence shown here is derived from an EMBL/GenBank/DDBJ whole genome shotgun (WGS) entry which is preliminary data.</text>
</comment>
<comment type="pathway">
    <text evidence="1">Lipid metabolism.</text>
</comment>
<dbReference type="PANTHER" id="PTHR10067:SF6">
    <property type="entry name" value="PHOSPHATIDYLSERINE DECARBOXYLASE PROENZYME, MITOCHONDRIAL"/>
    <property type="match status" value="1"/>
</dbReference>
<feature type="chain" id="PRO_5023479453" description="Phosphatidylserine decarboxylase beta chain" evidence="12">
    <location>
        <begin position="1"/>
        <end position="261"/>
    </location>
</feature>
<comment type="function">
    <text evidence="12">Catalyzes the formation of phosphatidylethanolamine (PtdEtn) from phosphatidylserine (PtdSer).</text>
</comment>
<keyword evidence="5 12" id="KW-0443">Lipid metabolism</keyword>
<proteinExistence type="inferred from homology"/>
<protein>
    <recommendedName>
        <fullName evidence="12">Phosphatidylserine decarboxylase proenzyme</fullName>
        <ecNumber evidence="12">4.1.1.65</ecNumber>
    </recommendedName>
    <component>
        <recommendedName>
            <fullName evidence="12">Phosphatidylserine decarboxylase alpha chain</fullName>
        </recommendedName>
    </component>
    <component>
        <recommendedName>
            <fullName evidence="12">Phosphatidylserine decarboxylase beta chain</fullName>
        </recommendedName>
    </component>
</protein>
<evidence type="ECO:0000313" key="13">
    <source>
        <dbReference type="EMBL" id="RFA38854.1"/>
    </source>
</evidence>
<keyword evidence="3 12" id="KW-0444">Lipid biosynthesis</keyword>
<keyword evidence="9 12" id="KW-0456">Lyase</keyword>
<evidence type="ECO:0000256" key="5">
    <source>
        <dbReference type="ARBA" id="ARBA00023098"/>
    </source>
</evidence>
<dbReference type="PANTHER" id="PTHR10067">
    <property type="entry name" value="PHOSPHATIDYLSERINE DECARBOXYLASE"/>
    <property type="match status" value="1"/>
</dbReference>
<dbReference type="GO" id="GO:0004609">
    <property type="term" value="F:phosphatidylserine decarboxylase activity"/>
    <property type="evidence" value="ECO:0007669"/>
    <property type="project" value="UniProtKB-UniRule"/>
</dbReference>
<feature type="site" description="Cleavage (non-hydrolytic); by autocatalysis" evidence="12">
    <location>
        <begin position="261"/>
        <end position="262"/>
    </location>
</feature>
<dbReference type="RefSeq" id="WP_116300876.1">
    <property type="nucleotide sequence ID" value="NZ_NFZV01000002.1"/>
</dbReference>
<dbReference type="Proteomes" id="UP000256763">
    <property type="component" value="Unassembled WGS sequence"/>
</dbReference>
<evidence type="ECO:0000256" key="10">
    <source>
        <dbReference type="ARBA" id="ARBA00023264"/>
    </source>
</evidence>
<gene>
    <name evidence="12" type="primary">psd</name>
    <name evidence="13" type="ORF">CAL65_02830</name>
</gene>
<dbReference type="HAMAP" id="MF_00662">
    <property type="entry name" value="PS_decarb_PSD_B_type1"/>
    <property type="match status" value="1"/>
</dbReference>
<evidence type="ECO:0000313" key="14">
    <source>
        <dbReference type="Proteomes" id="UP000256763"/>
    </source>
</evidence>
<dbReference type="GO" id="GO:0005886">
    <property type="term" value="C:plasma membrane"/>
    <property type="evidence" value="ECO:0007669"/>
    <property type="project" value="UniProtKB-SubCell"/>
</dbReference>
<dbReference type="InterPro" id="IPR033177">
    <property type="entry name" value="PSD-B"/>
</dbReference>
<dbReference type="GO" id="GO:0006646">
    <property type="term" value="P:phosphatidylethanolamine biosynthetic process"/>
    <property type="evidence" value="ECO:0007669"/>
    <property type="project" value="UniProtKB-UniRule"/>
</dbReference>
<dbReference type="InterPro" id="IPR003817">
    <property type="entry name" value="PS_Dcarbxylase"/>
</dbReference>
<comment type="similarity">
    <text evidence="12">Belongs to the phosphatidylserine decarboxylase family. PSD-B subfamily. Prokaryotic type I sub-subfamily.</text>
</comment>
<keyword evidence="11 12" id="KW-0670">Pyruvate</keyword>
<feature type="chain" id="PRO_5023479452" description="Phosphatidylserine decarboxylase alpha chain" evidence="12">
    <location>
        <begin position="262"/>
        <end position="302"/>
    </location>
</feature>
<feature type="active site" description="Charge relay system; for autoendoproteolytic cleavage activity" evidence="12">
    <location>
        <position position="101"/>
    </location>
</feature>
<organism evidence="13 14">
    <name type="scientific">Alkalilimnicola ehrlichii</name>
    <dbReference type="NCBI Taxonomy" id="351052"/>
    <lineage>
        <taxon>Bacteria</taxon>
        <taxon>Pseudomonadati</taxon>
        <taxon>Pseudomonadota</taxon>
        <taxon>Gammaproteobacteria</taxon>
        <taxon>Chromatiales</taxon>
        <taxon>Ectothiorhodospiraceae</taxon>
        <taxon>Alkalilimnicola</taxon>
    </lineage>
</organism>
<feature type="modified residue" description="Pyruvic acid (Ser); by autocatalysis" evidence="12">
    <location>
        <position position="262"/>
    </location>
</feature>
<keyword evidence="4 12" id="KW-0210">Decarboxylase</keyword>